<organism evidence="1 2">
    <name type="scientific">Deinococcus oregonensis</name>
    <dbReference type="NCBI Taxonomy" id="1805970"/>
    <lineage>
        <taxon>Bacteria</taxon>
        <taxon>Thermotogati</taxon>
        <taxon>Deinococcota</taxon>
        <taxon>Deinococci</taxon>
        <taxon>Deinococcales</taxon>
        <taxon>Deinococcaceae</taxon>
        <taxon>Deinococcus</taxon>
    </lineage>
</organism>
<dbReference type="RefSeq" id="WP_380005503.1">
    <property type="nucleotide sequence ID" value="NZ_JBHLYR010000011.1"/>
</dbReference>
<evidence type="ECO:0000313" key="2">
    <source>
        <dbReference type="Proteomes" id="UP001589733"/>
    </source>
</evidence>
<reference evidence="1 2" key="1">
    <citation type="submission" date="2024-09" db="EMBL/GenBank/DDBJ databases">
        <authorList>
            <person name="Sun Q."/>
            <person name="Mori K."/>
        </authorList>
    </citation>
    <scope>NUCLEOTIDE SEQUENCE [LARGE SCALE GENOMIC DNA]</scope>
    <source>
        <strain evidence="1 2">JCM 13503</strain>
    </source>
</reference>
<keyword evidence="2" id="KW-1185">Reference proteome</keyword>
<evidence type="ECO:0000313" key="1">
    <source>
        <dbReference type="EMBL" id="MFB9991000.1"/>
    </source>
</evidence>
<sequence length="98" mass="10767">MTLVSFERADLRDPEVVERAAALIRSVGASRGVLTEQSEYSFRNRVAVRVDGLTVIEERERVRGPWVVRLEEDPQPKARRSGTGSGVLGVAMLLSMAG</sequence>
<accession>A0ABV6AU89</accession>
<proteinExistence type="predicted"/>
<dbReference type="Proteomes" id="UP001589733">
    <property type="component" value="Unassembled WGS sequence"/>
</dbReference>
<protein>
    <submittedName>
        <fullName evidence="1">Uncharacterized protein</fullName>
    </submittedName>
</protein>
<comment type="caution">
    <text evidence="1">The sequence shown here is derived from an EMBL/GenBank/DDBJ whole genome shotgun (WGS) entry which is preliminary data.</text>
</comment>
<dbReference type="EMBL" id="JBHLYR010000011">
    <property type="protein sequence ID" value="MFB9991000.1"/>
    <property type="molecule type" value="Genomic_DNA"/>
</dbReference>
<name>A0ABV6AU89_9DEIO</name>
<gene>
    <name evidence="1" type="ORF">ACFFLM_03260</name>
</gene>